<keyword evidence="7" id="KW-0282">Flagellum</keyword>
<comment type="subcellular location">
    <subcellularLocation>
        <location evidence="1 4">Bacterial flagellum basal body</location>
    </subcellularLocation>
</comment>
<feature type="domain" description="Flagellar hook protein FlgE/F/G-like D1" evidence="6">
    <location>
        <begin position="116"/>
        <end position="183"/>
    </location>
</feature>
<evidence type="ECO:0000313" key="7">
    <source>
        <dbReference type="EMBL" id="RDU67754.1"/>
    </source>
</evidence>
<dbReference type="PANTHER" id="PTHR30435:SF19">
    <property type="entry name" value="FLAGELLAR BASAL-BODY ROD PROTEIN FLGG"/>
    <property type="match status" value="1"/>
</dbReference>
<evidence type="ECO:0000313" key="8">
    <source>
        <dbReference type="Proteomes" id="UP000256514"/>
    </source>
</evidence>
<evidence type="ECO:0000256" key="2">
    <source>
        <dbReference type="ARBA" id="ARBA00009677"/>
    </source>
</evidence>
<dbReference type="OrthoDB" id="9804559at2"/>
<evidence type="ECO:0000259" key="5">
    <source>
        <dbReference type="Pfam" id="PF06429"/>
    </source>
</evidence>
<dbReference type="Pfam" id="PF06429">
    <property type="entry name" value="Flg_bbr_C"/>
    <property type="match status" value="1"/>
</dbReference>
<name>A0A3D8ISY6_9HELI</name>
<evidence type="ECO:0000256" key="3">
    <source>
        <dbReference type="ARBA" id="ARBA00023143"/>
    </source>
</evidence>
<dbReference type="GO" id="GO:0009425">
    <property type="term" value="C:bacterial-type flagellum basal body"/>
    <property type="evidence" value="ECO:0007669"/>
    <property type="project" value="UniProtKB-SubCell"/>
</dbReference>
<dbReference type="SUPFAM" id="SSF117143">
    <property type="entry name" value="Flagellar hook protein flgE"/>
    <property type="match status" value="1"/>
</dbReference>
<dbReference type="InterPro" id="IPR020013">
    <property type="entry name" value="Flagellar_FlgE/F/G"/>
</dbReference>
<dbReference type="EMBL" id="NXLT01000002">
    <property type="protein sequence ID" value="RDU67754.1"/>
    <property type="molecule type" value="Genomic_DNA"/>
</dbReference>
<keyword evidence="7" id="KW-0966">Cell projection</keyword>
<dbReference type="NCBIfam" id="TIGR03506">
    <property type="entry name" value="FlgEFG_subfam"/>
    <property type="match status" value="2"/>
</dbReference>
<dbReference type="RefSeq" id="WP_115570581.1">
    <property type="nucleotide sequence ID" value="NZ_NXLT01000002.1"/>
</dbReference>
<accession>A0A3D8ISY6</accession>
<dbReference type="PROSITE" id="PS00588">
    <property type="entry name" value="FLAGELLA_BB_ROD"/>
    <property type="match status" value="1"/>
</dbReference>
<dbReference type="InterPro" id="IPR010930">
    <property type="entry name" value="Flg_bb/hook_C_dom"/>
</dbReference>
<dbReference type="Proteomes" id="UP000256514">
    <property type="component" value="Unassembled WGS sequence"/>
</dbReference>
<evidence type="ECO:0000259" key="6">
    <source>
        <dbReference type="Pfam" id="PF22692"/>
    </source>
</evidence>
<evidence type="ECO:0000256" key="1">
    <source>
        <dbReference type="ARBA" id="ARBA00004117"/>
    </source>
</evidence>
<dbReference type="PANTHER" id="PTHR30435">
    <property type="entry name" value="FLAGELLAR PROTEIN"/>
    <property type="match status" value="1"/>
</dbReference>
<dbReference type="GO" id="GO:0071978">
    <property type="term" value="P:bacterial-type flagellum-dependent swarming motility"/>
    <property type="evidence" value="ECO:0007669"/>
    <property type="project" value="TreeGrafter"/>
</dbReference>
<sequence length="735" mass="81227">MNGTMINSFSGIKTHQFGLDSLANNIANVNTIGYRENQPQFESLFTSSLDSLNANSAINNDYNYGVTKASNAISTKSGSYKNSDGEFDVAYEGKGWFVVGENKGGSFVIKDDGYESKQKTYFTRDGSFLRDGEGYVVNSSGYYMYGVNLGKINNNVFTTSNNSDEDFTKLATGELQPIQIPQDLYYKPVLTTKVDLSLNLNKKQSSVNATQVYSLPDGSFDEERFLNADLNGFSANGETLDATTFDKILITINNNGRNQDIELRYGKDFRTFNELKTALLQKAGIGLDITRLPDGSVSKVGLKLSNATYTTKDMTISGNLAEKLGIAGRNENFASGVDSQYRPSKNYNNGDIVNDQGIVFRYIGTSGNSQPLQDPANWEVLDTSALGEWQERTSYQVGELVNYNGNVYKRTESNGNSNPQEGGWEQVVASARNLPQDFVEGTNYAPKTIINYQGKLYERVSEGISNPKQDQIGWKALGNDSFESAYLEVPSYQSNVEVYDESGAKFLLQSHYYLINSADVTTDPRINEKWEVRTQLFNQDGTIALGDVSTHEISFDENNNPITQPITIAFGNGQITYNIAGTDQKRSSNRLYQDSQILQTNQDGRSEGHLQDLRIDKDGIIFLSFSNGAFEAMGRVGISAFVNDQGLRKVGGNLFEMTEISNNGDTYVSSGRPLLGWSGQHLRFGSVLYKHLETSNVDVGSALTDLIVMQRGYSMNAKAFTTGDDLIKEAINLKR</sequence>
<keyword evidence="7" id="KW-0969">Cilium</keyword>
<gene>
    <name evidence="7" type="ORF">CQA54_02150</name>
</gene>
<protein>
    <submittedName>
        <fullName evidence="7">Flagellar biosynthesis protein FlgE</fullName>
    </submittedName>
</protein>
<dbReference type="InterPro" id="IPR019776">
    <property type="entry name" value="Flagellar_basal_body_rod_CS"/>
</dbReference>
<feature type="domain" description="Flagellar basal-body/hook protein C-terminal" evidence="5">
    <location>
        <begin position="691"/>
        <end position="733"/>
    </location>
</feature>
<dbReference type="InterPro" id="IPR053967">
    <property type="entry name" value="LlgE_F_G-like_D1"/>
</dbReference>
<organism evidence="7 8">
    <name type="scientific">Helicobacter equorum</name>
    <dbReference type="NCBI Taxonomy" id="361872"/>
    <lineage>
        <taxon>Bacteria</taxon>
        <taxon>Pseudomonadati</taxon>
        <taxon>Campylobacterota</taxon>
        <taxon>Epsilonproteobacteria</taxon>
        <taxon>Campylobacterales</taxon>
        <taxon>Helicobacteraceae</taxon>
        <taxon>Helicobacter</taxon>
    </lineage>
</organism>
<keyword evidence="3 4" id="KW-0975">Bacterial flagellum</keyword>
<dbReference type="AlphaFoldDB" id="A0A3D8ISY6"/>
<comment type="similarity">
    <text evidence="2 4">Belongs to the flagella basal body rod proteins family.</text>
</comment>
<evidence type="ECO:0000256" key="4">
    <source>
        <dbReference type="RuleBase" id="RU362116"/>
    </source>
</evidence>
<dbReference type="InterPro" id="IPR037925">
    <property type="entry name" value="FlgE/F/G-like"/>
</dbReference>
<proteinExistence type="inferred from homology"/>
<comment type="caution">
    <text evidence="7">The sequence shown here is derived from an EMBL/GenBank/DDBJ whole genome shotgun (WGS) entry which is preliminary data.</text>
</comment>
<keyword evidence="8" id="KW-1185">Reference proteome</keyword>
<dbReference type="Gene3D" id="2.10.10.90">
    <property type="match status" value="1"/>
</dbReference>
<dbReference type="Pfam" id="PF22692">
    <property type="entry name" value="LlgE_F_G_D1"/>
    <property type="match status" value="1"/>
</dbReference>
<reference evidence="7 8" key="1">
    <citation type="submission" date="2018-04" db="EMBL/GenBank/DDBJ databases">
        <title>Novel Campyloabacter and Helicobacter Species and Strains.</title>
        <authorList>
            <person name="Mannion A.J."/>
            <person name="Shen Z."/>
            <person name="Fox J.G."/>
        </authorList>
    </citation>
    <scope>NUCLEOTIDE SEQUENCE [LARGE SCALE GENOMIC DNA]</scope>
    <source>
        <strain evidence="7 8">MIT 12-6600</strain>
    </source>
</reference>